<dbReference type="InterPro" id="IPR026444">
    <property type="entry name" value="Secre_tail"/>
</dbReference>
<accession>A0A3D9L019</accession>
<dbReference type="EMBL" id="QREG01000018">
    <property type="protein sequence ID" value="RED95253.1"/>
    <property type="molecule type" value="Genomic_DNA"/>
</dbReference>
<dbReference type="SUPFAM" id="SSF51445">
    <property type="entry name" value="(Trans)glycosidases"/>
    <property type="match status" value="1"/>
</dbReference>
<comment type="caution">
    <text evidence="4">The sequence shown here is derived from an EMBL/GenBank/DDBJ whole genome shotgun (WGS) entry which is preliminary data.</text>
</comment>
<dbReference type="Pfam" id="PF18206">
    <property type="entry name" value="Porphyrn_cat_1"/>
    <property type="match status" value="1"/>
</dbReference>
<evidence type="ECO:0000256" key="1">
    <source>
        <dbReference type="ARBA" id="ARBA00022729"/>
    </source>
</evidence>
<dbReference type="NCBIfam" id="TIGR04183">
    <property type="entry name" value="Por_Secre_tail"/>
    <property type="match status" value="1"/>
</dbReference>
<dbReference type="PROSITE" id="PS51175">
    <property type="entry name" value="CBM6"/>
    <property type="match status" value="1"/>
</dbReference>
<name>A0A3D9L019_MARFU</name>
<feature type="signal peptide" evidence="2">
    <location>
        <begin position="1"/>
        <end position="21"/>
    </location>
</feature>
<dbReference type="Pfam" id="PF18040">
    <property type="entry name" value="BPA_C"/>
    <property type="match status" value="1"/>
</dbReference>
<dbReference type="RefSeq" id="WP_115869340.1">
    <property type="nucleotide sequence ID" value="NZ_QREG01000018.1"/>
</dbReference>
<dbReference type="Gene3D" id="2.60.120.1200">
    <property type="match status" value="1"/>
</dbReference>
<dbReference type="InterPro" id="IPR017853">
    <property type="entry name" value="GH"/>
</dbReference>
<dbReference type="Pfam" id="PF03422">
    <property type="entry name" value="CBM_6"/>
    <property type="match status" value="1"/>
</dbReference>
<dbReference type="AlphaFoldDB" id="A0A3D9L019"/>
<feature type="chain" id="PRO_5017760542" evidence="2">
    <location>
        <begin position="22"/>
        <end position="1048"/>
    </location>
</feature>
<dbReference type="Gene3D" id="2.60.120.260">
    <property type="entry name" value="Galactose-binding domain-like"/>
    <property type="match status" value="1"/>
</dbReference>
<feature type="domain" description="CBM6" evidence="3">
    <location>
        <begin position="836"/>
        <end position="959"/>
    </location>
</feature>
<dbReference type="PANTHER" id="PTHR40469:SF2">
    <property type="entry name" value="GALACTOSE-BINDING DOMAIN-LIKE SUPERFAMILY PROTEIN"/>
    <property type="match status" value="1"/>
</dbReference>
<dbReference type="CDD" id="cd04080">
    <property type="entry name" value="CBM6_cellulase-like"/>
    <property type="match status" value="1"/>
</dbReference>
<organism evidence="4 5">
    <name type="scientific">Marinoscillum furvescens DSM 4134</name>
    <dbReference type="NCBI Taxonomy" id="1122208"/>
    <lineage>
        <taxon>Bacteria</taxon>
        <taxon>Pseudomonadati</taxon>
        <taxon>Bacteroidota</taxon>
        <taxon>Cytophagia</taxon>
        <taxon>Cytophagales</taxon>
        <taxon>Reichenbachiellaceae</taxon>
        <taxon>Marinoscillum</taxon>
    </lineage>
</organism>
<dbReference type="InterPro" id="IPR005084">
    <property type="entry name" value="CBM6"/>
</dbReference>
<protein>
    <submittedName>
        <fullName evidence="4">Putative secreted protein (Por secretion system target)</fullName>
    </submittedName>
</protein>
<dbReference type="Gene3D" id="3.20.20.80">
    <property type="entry name" value="Glycosidases"/>
    <property type="match status" value="1"/>
</dbReference>
<evidence type="ECO:0000259" key="3">
    <source>
        <dbReference type="PROSITE" id="PS51175"/>
    </source>
</evidence>
<proteinExistence type="predicted"/>
<dbReference type="PANTHER" id="PTHR40469">
    <property type="entry name" value="SECRETED GLYCOSYL HYDROLASE"/>
    <property type="match status" value="1"/>
</dbReference>
<dbReference type="Gene3D" id="2.60.40.1180">
    <property type="entry name" value="Golgi alpha-mannosidase II"/>
    <property type="match status" value="1"/>
</dbReference>
<reference evidence="4 5" key="1">
    <citation type="submission" date="2018-07" db="EMBL/GenBank/DDBJ databases">
        <title>Genomic Encyclopedia of Type Strains, Phase IV (KMG-IV): sequencing the most valuable type-strain genomes for metagenomic binning, comparative biology and taxonomic classification.</title>
        <authorList>
            <person name="Goeker M."/>
        </authorList>
    </citation>
    <scope>NUCLEOTIDE SEQUENCE [LARGE SCALE GENOMIC DNA]</scope>
    <source>
        <strain evidence="4 5">DSM 4134</strain>
    </source>
</reference>
<dbReference type="InterPro" id="IPR013780">
    <property type="entry name" value="Glyco_hydro_b"/>
</dbReference>
<dbReference type="InterPro" id="IPR008979">
    <property type="entry name" value="Galactose-bd-like_sf"/>
</dbReference>
<dbReference type="SUPFAM" id="SSF49785">
    <property type="entry name" value="Galactose-binding domain-like"/>
    <property type="match status" value="1"/>
</dbReference>
<evidence type="ECO:0000313" key="4">
    <source>
        <dbReference type="EMBL" id="RED95253.1"/>
    </source>
</evidence>
<dbReference type="CDD" id="cd21510">
    <property type="entry name" value="agarase_cat"/>
    <property type="match status" value="1"/>
</dbReference>
<dbReference type="SMART" id="SM00606">
    <property type="entry name" value="CBD_IV"/>
    <property type="match status" value="1"/>
</dbReference>
<keyword evidence="5" id="KW-1185">Reference proteome</keyword>
<dbReference type="GO" id="GO:0030246">
    <property type="term" value="F:carbohydrate binding"/>
    <property type="evidence" value="ECO:0007669"/>
    <property type="project" value="InterPro"/>
</dbReference>
<dbReference type="InterPro" id="IPR040527">
    <property type="entry name" value="Beta-sand_Porphyrn"/>
</dbReference>
<dbReference type="Proteomes" id="UP000256779">
    <property type="component" value="Unassembled WGS sequence"/>
</dbReference>
<sequence length="1048" mass="113643">MTKLKPMMMMLLTLLSGILYAQTVTIDRSTQRFLGTVSTLDRAKYFTLHSNSNDADVQTFFNDYNVTKGRGFWGPYSYAKSQTGSVGTYPAYKGGSTAVRNVSRFISTEHPKNVVRWSADKVAGANWAVEYWKNFVDDAGRAEFFEPMNEPFVHAGDPEFSAEQPDQALMRERMAEWFGEIGLKIDQSPELANMKVVGYASAWPSMELWDFGHWNTRMKMFMDVAGQHMDAFSVHLYDGINVTGQDNRRSGSNSEAILDLVETYSNVKWGTVKDHAITEYGGIESGYGSDYSDIANAQSVKAINAILFNLLERENNMAISIPFITDKSTWHINASNNYQPYGAVLFKPSNIGQPNPTGWTYTPRIYFYELWRNVTGNRVDISTSDPDVQIQAFADGNKLYVALNNLHSANKTVNLNLAGGTGQVQNVRIKTLKIYDNSNPVFSDNTQTSAPSSITLIPQETAMLEYTFSNTASFTNAIRSTKYYSTAYLQAISANTAIPFTFNGVTTGTGKATLRMSISRKHNVSKSPVVKVNGTTVAVPTNWKGYDQANREDFFGTIEIPVDMSLIQSNNTVTVTFPDNGGRVASMILQVEKYDNPVTVNDSFVFTNPPTSLPSATSYDFDVTYSASQSRDLIVEFWSSTSWLAQTTVTVPAGNGTTTVTVNLSSAPPAGSGYIIKGSIRPVGGDWTTSLDTDQVNNVTVVANQDLFAFSNPPAELPSKTTYNISVDYSASQSRDVVVEFWSSTGWLGQGTTTVNAGSGTATVAINLGSAPATGTGYILKGSIRPVGTDWTQNIDTEQVNNITVTANQEPYGGTAYAIPGVIESEDYDTGGSGVAYYDATSANSGGSYRTDGVDLEVCGEGGYNVGWTANGEWLEYTVNVASAGTYQVAIRYASLSATGNIHIESGGTNLSGAISLPATGAWQTYATVNATVTLPAGEQILRVHITAGNINLNHLTFTSSGGARLTHESKSSEELIIVYPNPVEDGKFTLSIPADALGASYVLYNLQGAVMLSGRLEDVQTALDVAALKPGVYMLQAAGEYRKIQIK</sequence>
<evidence type="ECO:0000256" key="2">
    <source>
        <dbReference type="SAM" id="SignalP"/>
    </source>
</evidence>
<gene>
    <name evidence="4" type="ORF">C7460_11830</name>
</gene>
<evidence type="ECO:0000313" key="5">
    <source>
        <dbReference type="Proteomes" id="UP000256779"/>
    </source>
</evidence>
<dbReference type="Pfam" id="PF18962">
    <property type="entry name" value="Por_Secre_tail"/>
    <property type="match status" value="1"/>
</dbReference>
<dbReference type="InterPro" id="IPR006584">
    <property type="entry name" value="Cellulose-bd_IV"/>
</dbReference>
<keyword evidence="1 2" id="KW-0732">Signal</keyword>
<dbReference type="OrthoDB" id="902276at2"/>
<dbReference type="InterPro" id="IPR041224">
    <property type="entry name" value="BPA_C"/>
</dbReference>